<evidence type="ECO:0000313" key="3">
    <source>
        <dbReference type="EMBL" id="CAE8636549.1"/>
    </source>
</evidence>
<protein>
    <recommendedName>
        <fullName evidence="2">Transglutaminase-like domain-containing protein</fullName>
    </recommendedName>
</protein>
<dbReference type="SUPFAM" id="SSF54001">
    <property type="entry name" value="Cysteine proteinases"/>
    <property type="match status" value="1"/>
</dbReference>
<evidence type="ECO:0000313" key="5">
    <source>
        <dbReference type="Proteomes" id="UP000654075"/>
    </source>
</evidence>
<dbReference type="Gene3D" id="3.10.620.30">
    <property type="match status" value="1"/>
</dbReference>
<keyword evidence="5" id="KW-1185">Reference proteome</keyword>
<dbReference type="EMBL" id="CAJNNV010031508">
    <property type="protein sequence ID" value="CAE8636549.1"/>
    <property type="molecule type" value="Genomic_DNA"/>
</dbReference>
<dbReference type="EMBL" id="CAJNNW010032270">
    <property type="protein sequence ID" value="CAE8712118.1"/>
    <property type="molecule type" value="Genomic_DNA"/>
</dbReference>
<organism evidence="3 5">
    <name type="scientific">Polarella glacialis</name>
    <name type="common">Dinoflagellate</name>
    <dbReference type="NCBI Taxonomy" id="89957"/>
    <lineage>
        <taxon>Eukaryota</taxon>
        <taxon>Sar</taxon>
        <taxon>Alveolata</taxon>
        <taxon>Dinophyceae</taxon>
        <taxon>Suessiales</taxon>
        <taxon>Suessiaceae</taxon>
        <taxon>Polarella</taxon>
    </lineage>
</organism>
<dbReference type="Proteomes" id="UP000654075">
    <property type="component" value="Unassembled WGS sequence"/>
</dbReference>
<keyword evidence="1" id="KW-0732">Signal</keyword>
<dbReference type="AlphaFoldDB" id="A0A813HGD7"/>
<feature type="signal peptide" evidence="1">
    <location>
        <begin position="1"/>
        <end position="24"/>
    </location>
</feature>
<dbReference type="InterPro" id="IPR002931">
    <property type="entry name" value="Transglutaminase-like"/>
</dbReference>
<reference evidence="3" key="1">
    <citation type="submission" date="2021-02" db="EMBL/GenBank/DDBJ databases">
        <authorList>
            <person name="Dougan E. K."/>
            <person name="Rhodes N."/>
            <person name="Thang M."/>
            <person name="Chan C."/>
        </authorList>
    </citation>
    <scope>NUCLEOTIDE SEQUENCE</scope>
</reference>
<dbReference type="InterPro" id="IPR038765">
    <property type="entry name" value="Papain-like_cys_pep_sf"/>
</dbReference>
<accession>A0A813HGD7</accession>
<evidence type="ECO:0000313" key="4">
    <source>
        <dbReference type="EMBL" id="CAE8712118.1"/>
    </source>
</evidence>
<dbReference type="PANTHER" id="PTHR35532:SF5">
    <property type="entry name" value="CARBOHYDRATE-BINDING DOMAIN-CONTAINING PROTEIN"/>
    <property type="match status" value="1"/>
</dbReference>
<feature type="chain" id="PRO_5035596543" description="Transglutaminase-like domain-containing protein" evidence="1">
    <location>
        <begin position="25"/>
        <end position="328"/>
    </location>
</feature>
<evidence type="ECO:0000259" key="2">
    <source>
        <dbReference type="Pfam" id="PF01841"/>
    </source>
</evidence>
<dbReference type="Pfam" id="PF01841">
    <property type="entry name" value="Transglut_core"/>
    <property type="match status" value="1"/>
</dbReference>
<dbReference type="OrthoDB" id="425678at2759"/>
<evidence type="ECO:0000256" key="1">
    <source>
        <dbReference type="SAM" id="SignalP"/>
    </source>
</evidence>
<sequence>MALRLVRWASGAVLLAAAPVASQGSSPCLAGEVPWPLEQGKEGYHCQDAKEAADNATAFLLRNMPPWDVLQYGKITVGVIGPTVTLSLAARQTHDWAAAVPQDIWQDWVLPYASVDESRSDWREFLAKQLKPLVDNATNLSQAALILNENLWTVLRPQGQVVFKSEQSPMIYDPMSTLVFGYASCTGISILFVDALRSVGIPARLAGTPAWHNVPSDGNHNWVEIWVGVGSEGSDGWAFIEGKPAGSGETLTNPCDKWFCNQKHFGDGQTQVFAARFDRHSNTSIYPMAWDLQNQHVPGVNRTAYYHAACAQCGVSSSLRIVEPTLVV</sequence>
<dbReference type="Proteomes" id="UP000626109">
    <property type="component" value="Unassembled WGS sequence"/>
</dbReference>
<gene>
    <name evidence="3" type="ORF">PGLA1383_LOCUS51980</name>
    <name evidence="4" type="ORF">PGLA2088_LOCUS36851</name>
</gene>
<comment type="caution">
    <text evidence="3">The sequence shown here is derived from an EMBL/GenBank/DDBJ whole genome shotgun (WGS) entry which is preliminary data.</text>
</comment>
<proteinExistence type="predicted"/>
<dbReference type="OMA" id="WNITFKA"/>
<feature type="domain" description="Transglutaminase-like" evidence="2">
    <location>
        <begin position="164"/>
        <end position="237"/>
    </location>
</feature>
<name>A0A813HGD7_POLGL</name>
<dbReference type="PANTHER" id="PTHR35532">
    <property type="entry name" value="SIMILAR TO POLYHYDROXYALKANOATE DEPOLYMERASE"/>
    <property type="match status" value="1"/>
</dbReference>